<feature type="region of interest" description="Disordered" evidence="1">
    <location>
        <begin position="3435"/>
        <end position="3468"/>
    </location>
</feature>
<dbReference type="OrthoDB" id="3398336at2"/>
<feature type="region of interest" description="Disordered" evidence="1">
    <location>
        <begin position="2893"/>
        <end position="2920"/>
    </location>
</feature>
<dbReference type="Proteomes" id="UP000294901">
    <property type="component" value="Unassembled WGS sequence"/>
</dbReference>
<dbReference type="EMBL" id="SNWR01000002">
    <property type="protein sequence ID" value="TDO33097.1"/>
    <property type="molecule type" value="Genomic_DNA"/>
</dbReference>
<feature type="compositionally biased region" description="Basic and acidic residues" evidence="1">
    <location>
        <begin position="1340"/>
        <end position="1357"/>
    </location>
</feature>
<feature type="region of interest" description="Disordered" evidence="1">
    <location>
        <begin position="1329"/>
        <end position="1391"/>
    </location>
</feature>
<feature type="compositionally biased region" description="Low complexity" evidence="1">
    <location>
        <begin position="2338"/>
        <end position="2348"/>
    </location>
</feature>
<name>A0A4R6JCM1_9ACTN</name>
<feature type="compositionally biased region" description="Polar residues" evidence="1">
    <location>
        <begin position="505"/>
        <end position="515"/>
    </location>
</feature>
<feature type="compositionally biased region" description="Basic and acidic residues" evidence="1">
    <location>
        <begin position="1382"/>
        <end position="1391"/>
    </location>
</feature>
<feature type="region of interest" description="Disordered" evidence="1">
    <location>
        <begin position="1471"/>
        <end position="1495"/>
    </location>
</feature>
<proteinExistence type="predicted"/>
<reference evidence="2 3" key="1">
    <citation type="submission" date="2019-03" db="EMBL/GenBank/DDBJ databases">
        <title>Sequencing the genomes of 1000 actinobacteria strains.</title>
        <authorList>
            <person name="Klenk H.-P."/>
        </authorList>
    </citation>
    <scope>NUCLEOTIDE SEQUENCE [LARGE SCALE GENOMIC DNA]</scope>
    <source>
        <strain evidence="2 3">DSM 43805</strain>
    </source>
</reference>
<feature type="compositionally biased region" description="Basic and acidic residues" evidence="1">
    <location>
        <begin position="477"/>
        <end position="490"/>
    </location>
</feature>
<feature type="region of interest" description="Disordered" evidence="1">
    <location>
        <begin position="3021"/>
        <end position="3051"/>
    </location>
</feature>
<feature type="region of interest" description="Disordered" evidence="1">
    <location>
        <begin position="1"/>
        <end position="42"/>
    </location>
</feature>
<gene>
    <name evidence="2" type="ORF">C8E87_8580</name>
</gene>
<feature type="region of interest" description="Disordered" evidence="1">
    <location>
        <begin position="2046"/>
        <end position="2077"/>
    </location>
</feature>
<feature type="compositionally biased region" description="Basic and acidic residues" evidence="1">
    <location>
        <begin position="22"/>
        <end position="40"/>
    </location>
</feature>
<protein>
    <submittedName>
        <fullName evidence="2">Uncharacterized protein</fullName>
    </submittedName>
</protein>
<keyword evidence="3" id="KW-1185">Reference proteome</keyword>
<evidence type="ECO:0000313" key="2">
    <source>
        <dbReference type="EMBL" id="TDO33097.1"/>
    </source>
</evidence>
<feature type="region of interest" description="Disordered" evidence="1">
    <location>
        <begin position="2171"/>
        <end position="2218"/>
    </location>
</feature>
<feature type="compositionally biased region" description="Polar residues" evidence="1">
    <location>
        <begin position="1471"/>
        <end position="1481"/>
    </location>
</feature>
<feature type="compositionally biased region" description="Polar residues" evidence="1">
    <location>
        <begin position="3388"/>
        <end position="3398"/>
    </location>
</feature>
<evidence type="ECO:0000256" key="1">
    <source>
        <dbReference type="SAM" id="MobiDB-lite"/>
    </source>
</evidence>
<feature type="compositionally biased region" description="Basic and acidic residues" evidence="1">
    <location>
        <begin position="2175"/>
        <end position="2191"/>
    </location>
</feature>
<feature type="region of interest" description="Disordered" evidence="1">
    <location>
        <begin position="471"/>
        <end position="529"/>
    </location>
</feature>
<feature type="compositionally biased region" description="Polar residues" evidence="1">
    <location>
        <begin position="1362"/>
        <end position="1378"/>
    </location>
</feature>
<comment type="caution">
    <text evidence="2">The sequence shown here is derived from an EMBL/GenBank/DDBJ whole genome shotgun (WGS) entry which is preliminary data.</text>
</comment>
<feature type="compositionally biased region" description="Pro residues" evidence="1">
    <location>
        <begin position="3439"/>
        <end position="3452"/>
    </location>
</feature>
<feature type="region of interest" description="Disordered" evidence="1">
    <location>
        <begin position="2334"/>
        <end position="2362"/>
    </location>
</feature>
<feature type="region of interest" description="Disordered" evidence="1">
    <location>
        <begin position="3388"/>
        <end position="3419"/>
    </location>
</feature>
<accession>A0A4R6JCM1</accession>
<organism evidence="2 3">
    <name type="scientific">Paractinoplanes brasiliensis</name>
    <dbReference type="NCBI Taxonomy" id="52695"/>
    <lineage>
        <taxon>Bacteria</taxon>
        <taxon>Bacillati</taxon>
        <taxon>Actinomycetota</taxon>
        <taxon>Actinomycetes</taxon>
        <taxon>Micromonosporales</taxon>
        <taxon>Micromonosporaceae</taxon>
        <taxon>Paractinoplanes</taxon>
    </lineage>
</organism>
<evidence type="ECO:0000313" key="3">
    <source>
        <dbReference type="Proteomes" id="UP000294901"/>
    </source>
</evidence>
<feature type="region of interest" description="Disordered" evidence="1">
    <location>
        <begin position="1215"/>
        <end position="1246"/>
    </location>
</feature>
<feature type="compositionally biased region" description="Acidic residues" evidence="1">
    <location>
        <begin position="2641"/>
        <end position="2650"/>
    </location>
</feature>
<feature type="region of interest" description="Disordered" evidence="1">
    <location>
        <begin position="2625"/>
        <end position="2664"/>
    </location>
</feature>
<feature type="region of interest" description="Disordered" evidence="1">
    <location>
        <begin position="4095"/>
        <end position="4116"/>
    </location>
</feature>
<sequence length="4419" mass="479928">MRPIEDVDGDLAQAVDFGPKQPPKEPKQPPKEKKPTKKELIGSIDGPVKQFTLSYGGGQSGRAVDRFRLRFARDKRAERAAQTLSHLSFKLHDTFRALRDASPDRKSLPKDLEVQGMLINNRLVFASNFNATVDLIAGVTLPPGDNPPLQRLLNLSQSDAGRRRHLSHQDADEYVGRMNRSHIKLDAAFDGVRDSATAGAMRANRLVRIADAAPSTAVGRQQLRQLLTDPEYQGAAIMLRLDTAGANSVHAEQKLMLAVLSAGLDPDDIHGTHVVMGKYRPCLGCWAALHAYAAEGYPVNFNDNYGNYYTESTRSIVDHMPHLAGPVAEMVNAVAGQLMSVSALSRQMPPPDATENNGLEKVIPAHDAPNRGYVTASDSETEYFDQQRQYVTTKRNLDFATNSRSHTLGVGKAKPFSARAAQRVLTEDERIPLAAAWRSGDTAHATALFKYHSARGVSNVELSEASGASAGHVGRLINDKDGHEKRDGRDKVKRRVQSRSGRVETASTAGSSTSKFTKRPPLDSNGQKALRDAMRDTDFYSGWKRIEKGIDKKELQARHIPPALNDTLDQARRLYNIQSIADYLHMKRKSLQQHLDKRYGSVNEAATKNAALTRQPSPIDEEMPDAGPSFEPMDVEYDYAPAEDYDAPAEDYEGIAEYDDEPAEGDADALEQEAPANTEPIYAGEDGETIVTNDRGTQFYFNRETGRWQYFDEHTNQWYDYRPDDPYGKGKNTRWAVTDVTGTHETAPPATELDAGIALLDADQEDNWQAARRYQPRPNEFVVFAHGTPEGIVVGNKLVTPEQLAQRINEDTRSHGKQIVLISCDTGAGDFDVRLSQQPGITAVTAPTRTAWVTPDGRVISASPDLNEAGNWRHTSGHPPVSTILPGRDLPATKEGAVAFGRTKKDMLADIDGAAKKFTKSYGGGQSGRAVDEFRLRFARDKRAERAAQTLSHLSFQLHDTFRALRDASPNKSSLPKDLEVQGMLINNRLVFATNFNATVDLLAGATVPAGDGPPLRRLISLDQSDARRRAHLPQQDADEYVGRMDRSRVKLDAAFDGVRDSATAQAMRANEVLRIADAAPGSSQGRQRLRELLTGDDYDGAVILLRLDDAGDDSVHAEQKLMLAVLSAGLDPDDIQGTHLIMGKYRPCLCCWATLNAYAGEGFPVNFNNNYGNYYTESARSVVDHLPQLAGPVAQSIRGAADGLMSVSALSRQAPPDDAYENDGPERVIPAHDAPNRGYVTPSDSETEYFDKQRQYVTRKRNLDFATGSRVRTLGVGKDKPFAPRAAQRVLTEDERAQLAYAWRSGDAAALFKYHSARGVSNAELGEASGASASHVGRLIKDKDGHEKRDGRDKVTRRVQSRSGRSDTASTAGSSKSKFTKRPDLDSDGRKAIRDAMDGTKFKAAWKEIEKQILLKGTLRAGHLPDPLNQELSTLRHRYNMQSIADYLHIPRKSLQQHLDKRFGSVNEAATKSAAMTRQPSPIDEEMPDAAPSPEPMDVEYDEAPAGTEPIYAGEDGNTIVENDRGTQFYLDPETGRWQYFDEHTNEWHDYRPDDPYGKGKNTRWAVTDVRGTHETAPPVAEVDAGIALLDPGQEENWQAARDYRPKPNEFVVFAHGTPEGIVVGNKLVTPEQLAQRINEDTRSHGKQIVLISCDTAASDYDVRLAQQPGITAVTAPTRTAWVTPNGRVLSASPDLNEQGNWRHTSGHPPVSTILPGQELPTSKQGAVAFGRTKKDMLAEIDGAAKGFTKSYGGGQFGRAVDRFRLRFARDKRAERAAQTLSHLSFKLHDTLRALRDASPGRKDLPKDLEVQGMLINGRLVFATNFNATVDLLGRARIPEGPGTPLQRLLSIEQSDAGRRAHLTTQDADEYVGRMRRSGRKLEAAFDGARDSATARAMRANDRLRVVDAAPATAEGRQRLHQLLTHPDYRDTTIVLRHAASGDDSVHAEQKLMLAVLSAGLDPDDIQGTHLIMGKYRPCLCCWATLNAYAGEGFPVNFNNNYGNYYTESARSVIDTMPHLAGTVAAHIRGAATRMMSVSALSRQAPPDDAYENNGPEKVIPVEDAPNRGYVTPSDSETEWVEKRRAYVTTKRNLDLATGSRFRTMGVGKDKPFAPRAAQRVLNEAEQAQLAAAWRSRDTASATALFKYHSARGVSNAELSEVSGASATHVGRLINDKDGHEKRDGRETVRRRVQSRSGQSEAGSTTSKFTKRPDLDSAGEQALRDAMRGSGFYSDWKSLKKGADGKLQARHIPPALNQALDTARRRYNIQSIADYLYMARKSLQQHLDKKYGSVNEAAVKREPSPIDEEMPDAPPIAESSRMATSSFAEVAYREASRQSPPRSVPARPRAEQPPAGAVPIYTDEHGTTVYENDRGTQFYLDPSTGRWRYYDDSDEQWHDHRPEDPYGKGKNTRWAATDVHGTHATPPPVTKVESGIALLDPDQAENWKAARRHEPRPDEFLVFAHGTPDGIVFGDKLVTPEQLAARIAEDKRSHGKRIVLISCDTGAGDYDVRLARQPGITAVTAPTRTAWTTPGGRVLSASPDLREFGSWRITGGQPPVTRVLPDYELPAVVPADDSLAGAVAFAPDLMTELESLDDFFDDEGSEEDLMAKLESLDEFFSREERAVASGPRPVDVLETIPEESDEPEEPDRAPSSPVAPTPRGVDVLETIAEDAEAEAAAEAEAVDTPFTVRRDLPANVRESRSLGLAKQLGRTENVDLRTPLAEIGVDAATTEQIQRLAEGGVAPFLGDGRPVPVTVGGRPAELVVRAVLDWYGMTLGEKATDPGKAETKTSVKDIRTSTVKHNAQVEPRAAFGALPPLLADVAAQLPAGATETRTAAHENEYTQKSTVDIANGIDTKVPVRFVVILRDAEGPIDQRHTDASATIRVPKGLTRPAVNPPRRESGLPSRFGVESATGRPAGHRDFFDQVAAMLPPEVTAIDAPGRQTLKQFLDDATIAAQLPAMVASDGDLHPEAGWVTSEPLLHAPRHGRRRLHRARDSVVQMRLVPRYAQITDTVAEATHTDTQTRSGEDKDTSTATRTVGLSGGVGAGMQTGAVRFAVGPRAGFSRTVEHGQEHTVATSSAETSTVTGPAGRYQVVYDLEVRTIGRPATRLNGTVESFQWARQDRLDRSGLPGRGAADGWRGRHGPDRKLFAPAHVEQGASFGGTIVDDFRGGDRLYEAVSQALRTVPGRRDYKIMSNAFLGQFDDPELTDGLTAGVQALIARDTKARNALSDRQLALLLDRIVGPGLEVPLVKNGHLHDYHTVVKVTGEVGALSDGDVVAAGVFGGGDKLKNKTGTQAGRSRTDKAEVSVEGRVQGALSSLFGTLTFGPKITRIGTAAHTLGVTQSASHTHEHGGTLDAGGAVADQRMVEFLAPLTLHTTSTSHRRLNTSGRRLTLGRPGHDVPRTVEPPVLPDRSHRVDVRLLVPEHRVTTTPPPPAPAAAPPVTTPIERPGPISRLPGGYSRDLDGNRIEAFTAAADVQAAVKQALVTASGDPIFGFTDGVLSSAIADTFSPENLRGNPRLFSRPIVLDGLTHPRRVSDVHGRVGVRLRPSNPQVLTGAEYEKVKRSLAGGVVGKQSRGHQWEASATATGVGSLSGLTGRTGPGGLLIAQFQPFARRWGKARGQELTGNARLRLTGRPEHRVPVRIDLDVEVVAETRRRGNIDRFDVFSDDSVHRAGVGTRRPGSVIMWMTEAQVHRMREADLDRAHVNRDVELGQAQVAETRALLREQRDALSALARRQVLDRAGAAPETRDDLLRLQRRAYRELRLEQGRARLELRTRHAAAIDALTERKRRELLELAAQRPVAAPAVNHAPVALTPPGASIGLGGVSTPLDLTDRIPHLRRRLAETLGEAAAERLLPSSPLLTPHDNSGTVHDFLADLDRHLPGALNGGRSQPLRLEDRLSGHTYYLTARARFTGPPRFAGIEHVEKLGAAGKVVLTTTDTRTKQRTAFGVTGASRVMGLFRGSDPAGPGHGPSTGTLAAGLRATANLFNRDRKRVDTSKVTHKHAATTQGPVATWDSDVEIDLTISRGQRFDDRDGETGGLVLARDLQVRQVTLHTLAGDTLPDPVPGDPRLGVADPVAALPRAQRTPEAREQWRAAPGHPRLPEAGRFGVEHVPADMGDLRAAAARAITDSGGAVDAATIAALRDGLSADNLKTALAEMLDGGFRVPLPGGGDRTLHVDARLVPHPRPAGVDARVELAGSRTHDDEPTLEETSGTTYGVAAVLPAGGGGVAQPAESRPFGAMTGSSQREQALFDSAAAQQLKTEVTTGKTSAQQQPAAEVATDKGKLTRTLSYGVEFRFVVTSAPTRREPLGHRTGGTELRVHDAVIVRLAGADDVPAALRESAEKVAEASTAWTKAVAARDGVRARGADTVRADAAAADAERAWWAAIAAHQQAFASHQRAPGAH</sequence>